<dbReference type="InterPro" id="IPR027039">
    <property type="entry name" value="Crtac1"/>
</dbReference>
<comment type="caution">
    <text evidence="2">The sequence shown here is derived from an EMBL/GenBank/DDBJ whole genome shotgun (WGS) entry which is preliminary data.</text>
</comment>
<protein>
    <submittedName>
        <fullName evidence="2">ASPIC/UnbV domain-containing protein</fullName>
    </submittedName>
</protein>
<dbReference type="InterPro" id="IPR011519">
    <property type="entry name" value="UnbV_ASPIC"/>
</dbReference>
<proteinExistence type="predicted"/>
<dbReference type="Proteomes" id="UP000567293">
    <property type="component" value="Unassembled WGS sequence"/>
</dbReference>
<name>A0A7V8SX03_9BACT</name>
<feature type="non-terminal residue" evidence="2">
    <location>
        <position position="1"/>
    </location>
</feature>
<evidence type="ECO:0000259" key="1">
    <source>
        <dbReference type="Pfam" id="PF07593"/>
    </source>
</evidence>
<evidence type="ECO:0000313" key="3">
    <source>
        <dbReference type="Proteomes" id="UP000567293"/>
    </source>
</evidence>
<dbReference type="EMBL" id="JACDQQ010000911">
    <property type="protein sequence ID" value="MBA0085202.1"/>
    <property type="molecule type" value="Genomic_DNA"/>
</dbReference>
<accession>A0A7V8SX03</accession>
<evidence type="ECO:0000313" key="2">
    <source>
        <dbReference type="EMBL" id="MBA0085202.1"/>
    </source>
</evidence>
<dbReference type="PANTHER" id="PTHR16026">
    <property type="entry name" value="CARTILAGE ACIDIC PROTEIN 1"/>
    <property type="match status" value="1"/>
</dbReference>
<keyword evidence="3" id="KW-1185">Reference proteome</keyword>
<dbReference type="PANTHER" id="PTHR16026:SF0">
    <property type="entry name" value="CARTILAGE ACIDIC PROTEIN 1"/>
    <property type="match status" value="1"/>
</dbReference>
<organism evidence="2 3">
    <name type="scientific">Candidatus Acidiferrum panamense</name>
    <dbReference type="NCBI Taxonomy" id="2741543"/>
    <lineage>
        <taxon>Bacteria</taxon>
        <taxon>Pseudomonadati</taxon>
        <taxon>Acidobacteriota</taxon>
        <taxon>Terriglobia</taxon>
        <taxon>Candidatus Acidiferrales</taxon>
        <taxon>Candidatus Acidiferrum</taxon>
    </lineage>
</organism>
<dbReference type="Pfam" id="PF07593">
    <property type="entry name" value="UnbV_ASPIC"/>
    <property type="match status" value="1"/>
</dbReference>
<reference evidence="2" key="1">
    <citation type="submission" date="2020-06" db="EMBL/GenBank/DDBJ databases">
        <title>Legume-microbial interactions unlock mineral nutrients during tropical forest succession.</title>
        <authorList>
            <person name="Epihov D.Z."/>
        </authorList>
    </citation>
    <scope>NUCLEOTIDE SEQUENCE [LARGE SCALE GENOMIC DNA]</scope>
    <source>
        <strain evidence="2">Pan2503</strain>
    </source>
</reference>
<feature type="domain" description="ASPIC/UnbV" evidence="1">
    <location>
        <begin position="27"/>
        <end position="93"/>
    </location>
</feature>
<dbReference type="AlphaFoldDB" id="A0A7V8SX03"/>
<sequence length="104" mass="11679">VLFRNDQLGGNHSVRFELKGMKSHRDAIGTTLEIFAGDLRQSRMVRGGSSYLSQSELPVTSGLAKRDKIDRVVINWPSGRTEEYKDLQAQRAYKCLEGKGIEPL</sequence>
<gene>
    <name evidence="2" type="ORF">HRJ53_09410</name>
</gene>